<dbReference type="InParanoid" id="A0A1B1YQZ6"/>
<evidence type="ECO:0000259" key="2">
    <source>
        <dbReference type="Pfam" id="PF24755"/>
    </source>
</evidence>
<protein>
    <submittedName>
        <fullName evidence="3">Stage V sporulation protein R</fullName>
    </submittedName>
</protein>
<dbReference type="InterPro" id="IPR007390">
    <property type="entry name" value="Spore_V_R"/>
</dbReference>
<keyword evidence="4" id="KW-1185">Reference proteome</keyword>
<dbReference type="RefSeq" id="WP_068802714.1">
    <property type="nucleotide sequence ID" value="NZ_CP014671.1"/>
</dbReference>
<dbReference type="FunCoup" id="A0A1B1YQZ6">
    <property type="interactions" value="5"/>
</dbReference>
<dbReference type="PANTHER" id="PTHR30029">
    <property type="entry name" value="STAGE V SPORULATION PROTEIN R"/>
    <property type="match status" value="1"/>
</dbReference>
<reference evidence="4" key="1">
    <citation type="submission" date="2016-03" db="EMBL/GenBank/DDBJ databases">
        <title>Complete genome sequence of Solimmundus cernigliae, representing a novel lineage of polycyclic aromatic hydrocarbon degraders within the Gammaproteobacteria.</title>
        <authorList>
            <person name="Singleton D.R."/>
            <person name="Dickey A.N."/>
            <person name="Scholl E.H."/>
            <person name="Wright F.A."/>
            <person name="Aitken M.D."/>
        </authorList>
    </citation>
    <scope>NUCLEOTIDE SEQUENCE [LARGE SCALE GENOMIC DNA]</scope>
    <source>
        <strain evidence="4">TR3.2</strain>
    </source>
</reference>
<name>A0A1B1YQZ6_9GAMM</name>
<evidence type="ECO:0000313" key="4">
    <source>
        <dbReference type="Proteomes" id="UP000092952"/>
    </source>
</evidence>
<proteinExistence type="predicted"/>
<dbReference type="EMBL" id="CP014671">
    <property type="protein sequence ID" value="ANX03208.1"/>
    <property type="molecule type" value="Genomic_DNA"/>
</dbReference>
<dbReference type="KEGG" id="gbi:PG2T_02725"/>
<dbReference type="InterPro" id="IPR056174">
    <property type="entry name" value="SpoVR_N"/>
</dbReference>
<feature type="domain" description="SpoVR-like C-terminal" evidence="2">
    <location>
        <begin position="403"/>
        <end position="454"/>
    </location>
</feature>
<dbReference type="Pfam" id="PF04293">
    <property type="entry name" value="SpoVR"/>
    <property type="match status" value="1"/>
</dbReference>
<accession>A0A1B1YQZ6</accession>
<dbReference type="AlphaFoldDB" id="A0A1B1YQZ6"/>
<dbReference type="InterPro" id="IPR057008">
    <property type="entry name" value="SpoVR-like_C"/>
</dbReference>
<sequence length="475" mass="55197">MRSWDVDDLIGWDERIREKVAEFGLDCFPQVFEICDEEQMLGYMAYHGMPSHYPHWSYGKSFEKLKTTYDHGVSGLPYEMVINSNESIAYLMRNNSLCLQILTIAHVYGHNDFFKNNFTFQGTHPELTQSRFKARADRVRRYAEDPAIGIDKVEAVLDAAHALSFNCRRNLGVRKLGHAEQRERAIEATHGPHDPHPDIHRAPQLPEPDLRRVPLEPEEDILLFIRDHNPYLANWERDLLTIVHEEAQYFIPQIETKIMNEGWASFWHHRIVNSLDLPADLQMEFMVHHSQVVRPHPGSINPYYLGFKLWHDILRRCENPTPEERERYGGPTDGMATLMRIREADRDASFLRQFLTGRLMREMDMYEFGPEDDEYVVQRVADEDSWRQIRDTLIGSVGMAAFPVIRIDDADYDGARKLHLTHAYDGRELELGQAEKTLAYLHRLWGRGVVIETTLQDKPAQLIYDEGGFAPKLAA</sequence>
<dbReference type="PANTHER" id="PTHR30029:SF2">
    <property type="entry name" value="STAGE V SPORULATION PROTEIN R"/>
    <property type="match status" value="1"/>
</dbReference>
<dbReference type="STRING" id="1810504.PG2T_02725"/>
<feature type="domain" description="SpoVR protein-like N-terminal" evidence="1">
    <location>
        <begin position="4"/>
        <end position="400"/>
    </location>
</feature>
<evidence type="ECO:0000259" key="1">
    <source>
        <dbReference type="Pfam" id="PF04293"/>
    </source>
</evidence>
<dbReference type="Proteomes" id="UP000092952">
    <property type="component" value="Chromosome"/>
</dbReference>
<dbReference type="OrthoDB" id="9784270at2"/>
<organism evidence="3 4">
    <name type="scientific">Immundisolibacter cernigliae</name>
    <dbReference type="NCBI Taxonomy" id="1810504"/>
    <lineage>
        <taxon>Bacteria</taxon>
        <taxon>Pseudomonadati</taxon>
        <taxon>Pseudomonadota</taxon>
        <taxon>Gammaproteobacteria</taxon>
        <taxon>Immundisolibacterales</taxon>
        <taxon>Immundisolibacteraceae</taxon>
        <taxon>Immundisolibacter</taxon>
    </lineage>
</organism>
<dbReference type="Pfam" id="PF24755">
    <property type="entry name" value="SpoVR_C"/>
    <property type="match status" value="1"/>
</dbReference>
<evidence type="ECO:0000313" key="3">
    <source>
        <dbReference type="EMBL" id="ANX03208.1"/>
    </source>
</evidence>
<gene>
    <name evidence="3" type="ORF">PG2T_02725</name>
</gene>